<dbReference type="InterPro" id="IPR037171">
    <property type="entry name" value="NagB/RpiA_transferase-like"/>
</dbReference>
<dbReference type="EC" id="6.3.3.2" evidence="5"/>
<feature type="binding site" evidence="4">
    <location>
        <position position="54"/>
    </location>
    <ligand>
        <name>substrate</name>
    </ligand>
</feature>
<organism evidence="6 7">
    <name type="scientific">Desulfocicer vacuolatum DSM 3385</name>
    <dbReference type="NCBI Taxonomy" id="1121400"/>
    <lineage>
        <taxon>Bacteria</taxon>
        <taxon>Pseudomonadati</taxon>
        <taxon>Thermodesulfobacteriota</taxon>
        <taxon>Desulfobacteria</taxon>
        <taxon>Desulfobacterales</taxon>
        <taxon>Desulfobacteraceae</taxon>
        <taxon>Desulfocicer</taxon>
    </lineage>
</organism>
<keyword evidence="3 4" id="KW-0067">ATP-binding</keyword>
<dbReference type="Gene3D" id="3.40.50.10420">
    <property type="entry name" value="NagB/RpiA/CoA transferase-like"/>
    <property type="match status" value="1"/>
</dbReference>
<dbReference type="NCBIfam" id="TIGR02727">
    <property type="entry name" value="MTHFS_bact"/>
    <property type="match status" value="1"/>
</dbReference>
<evidence type="ECO:0000256" key="2">
    <source>
        <dbReference type="ARBA" id="ARBA00022741"/>
    </source>
</evidence>
<comment type="similarity">
    <text evidence="1 5">Belongs to the 5-formyltetrahydrofolate cyclo-ligase family.</text>
</comment>
<evidence type="ECO:0000256" key="4">
    <source>
        <dbReference type="PIRSR" id="PIRSR006806-1"/>
    </source>
</evidence>
<keyword evidence="5" id="KW-0460">Magnesium</keyword>
<feature type="binding site" evidence="4">
    <location>
        <begin position="139"/>
        <end position="147"/>
    </location>
    <ligand>
        <name>ATP</name>
        <dbReference type="ChEBI" id="CHEBI:30616"/>
    </ligand>
</feature>
<dbReference type="GO" id="GO:0030272">
    <property type="term" value="F:5-formyltetrahydrofolate cyclo-ligase activity"/>
    <property type="evidence" value="ECO:0007669"/>
    <property type="project" value="UniProtKB-EC"/>
</dbReference>
<dbReference type="AlphaFoldDB" id="A0A1W1ZUG4"/>
<dbReference type="SUPFAM" id="SSF100950">
    <property type="entry name" value="NagB/RpiA/CoA transferase-like"/>
    <property type="match status" value="1"/>
</dbReference>
<dbReference type="RefSeq" id="WP_084067154.1">
    <property type="nucleotide sequence ID" value="NZ_FWXY01000003.1"/>
</dbReference>
<dbReference type="STRING" id="1121400.SAMN02746065_103187"/>
<keyword evidence="5" id="KW-0479">Metal-binding</keyword>
<dbReference type="Pfam" id="PF01812">
    <property type="entry name" value="5-FTHF_cyc-lig"/>
    <property type="match status" value="1"/>
</dbReference>
<keyword evidence="7" id="KW-1185">Reference proteome</keyword>
<reference evidence="6 7" key="1">
    <citation type="submission" date="2017-04" db="EMBL/GenBank/DDBJ databases">
        <authorList>
            <person name="Afonso C.L."/>
            <person name="Miller P.J."/>
            <person name="Scott M.A."/>
            <person name="Spackman E."/>
            <person name="Goraichik I."/>
            <person name="Dimitrov K.M."/>
            <person name="Suarez D.L."/>
            <person name="Swayne D.E."/>
        </authorList>
    </citation>
    <scope>NUCLEOTIDE SEQUENCE [LARGE SCALE GENOMIC DNA]</scope>
    <source>
        <strain evidence="6 7">DSM 3385</strain>
    </source>
</reference>
<dbReference type="Proteomes" id="UP000192418">
    <property type="component" value="Unassembled WGS sequence"/>
</dbReference>
<evidence type="ECO:0000313" key="7">
    <source>
        <dbReference type="Proteomes" id="UP000192418"/>
    </source>
</evidence>
<dbReference type="GO" id="GO:0046872">
    <property type="term" value="F:metal ion binding"/>
    <property type="evidence" value="ECO:0007669"/>
    <property type="project" value="UniProtKB-KW"/>
</dbReference>
<keyword evidence="6" id="KW-0436">Ligase</keyword>
<evidence type="ECO:0000256" key="5">
    <source>
        <dbReference type="RuleBase" id="RU361279"/>
    </source>
</evidence>
<name>A0A1W1ZUG4_9BACT</name>
<comment type="cofactor">
    <cofactor evidence="5">
        <name>Mg(2+)</name>
        <dbReference type="ChEBI" id="CHEBI:18420"/>
    </cofactor>
</comment>
<protein>
    <recommendedName>
        <fullName evidence="5">5-formyltetrahydrofolate cyclo-ligase</fullName>
        <ecNumber evidence="5">6.3.3.2</ecNumber>
    </recommendedName>
</protein>
<dbReference type="GO" id="GO:0035999">
    <property type="term" value="P:tetrahydrofolate interconversion"/>
    <property type="evidence" value="ECO:0007669"/>
    <property type="project" value="TreeGrafter"/>
</dbReference>
<dbReference type="PANTHER" id="PTHR23407">
    <property type="entry name" value="ATPASE INHIBITOR/5-FORMYLTETRAHYDROFOLATE CYCLO-LIGASE"/>
    <property type="match status" value="1"/>
</dbReference>
<evidence type="ECO:0000256" key="3">
    <source>
        <dbReference type="ARBA" id="ARBA00022840"/>
    </source>
</evidence>
<gene>
    <name evidence="6" type="ORF">SAMN02746065_103187</name>
</gene>
<evidence type="ECO:0000313" key="6">
    <source>
        <dbReference type="EMBL" id="SMC51882.1"/>
    </source>
</evidence>
<dbReference type="OrthoDB" id="9801938at2"/>
<feature type="binding site" evidence="4">
    <location>
        <position position="59"/>
    </location>
    <ligand>
        <name>substrate</name>
    </ligand>
</feature>
<sequence>MQETKDSKKSILTGISERLAAFSSEEMAKKQEIIEEKLLEFANFLEAELALLYVKRASEMPTDKILRISLAARKGIVLPSFSESKHAISLFRINDLDADLRKSSFDRMEPNPDCCKKISLEEIDIAIIPGLAFDEKGGRIGFGEGFYNRVIAKLPETTRKIAIAFEEQIVEHVPMESRKHNLDIIITDQRTIYKI</sequence>
<dbReference type="GO" id="GO:0009396">
    <property type="term" value="P:folic acid-containing compound biosynthetic process"/>
    <property type="evidence" value="ECO:0007669"/>
    <property type="project" value="TreeGrafter"/>
</dbReference>
<dbReference type="PIRSF" id="PIRSF006806">
    <property type="entry name" value="FTHF_cligase"/>
    <property type="match status" value="1"/>
</dbReference>
<dbReference type="InterPro" id="IPR002698">
    <property type="entry name" value="FTHF_cligase"/>
</dbReference>
<dbReference type="EMBL" id="FWXY01000003">
    <property type="protein sequence ID" value="SMC51882.1"/>
    <property type="molecule type" value="Genomic_DNA"/>
</dbReference>
<accession>A0A1W1ZUG4</accession>
<proteinExistence type="inferred from homology"/>
<keyword evidence="2 4" id="KW-0547">Nucleotide-binding</keyword>
<evidence type="ECO:0000256" key="1">
    <source>
        <dbReference type="ARBA" id="ARBA00010638"/>
    </source>
</evidence>
<dbReference type="InterPro" id="IPR024185">
    <property type="entry name" value="FTHF_cligase-like_sf"/>
</dbReference>
<dbReference type="PANTHER" id="PTHR23407:SF1">
    <property type="entry name" value="5-FORMYLTETRAHYDROFOLATE CYCLO-LIGASE"/>
    <property type="match status" value="1"/>
</dbReference>
<comment type="catalytic activity">
    <reaction evidence="5">
        <text>(6S)-5-formyl-5,6,7,8-tetrahydrofolate + ATP = (6R)-5,10-methenyltetrahydrofolate + ADP + phosphate</text>
        <dbReference type="Rhea" id="RHEA:10488"/>
        <dbReference type="ChEBI" id="CHEBI:30616"/>
        <dbReference type="ChEBI" id="CHEBI:43474"/>
        <dbReference type="ChEBI" id="CHEBI:57455"/>
        <dbReference type="ChEBI" id="CHEBI:57457"/>
        <dbReference type="ChEBI" id="CHEBI:456216"/>
        <dbReference type="EC" id="6.3.3.2"/>
    </reaction>
</comment>
<dbReference type="GO" id="GO:0005524">
    <property type="term" value="F:ATP binding"/>
    <property type="evidence" value="ECO:0007669"/>
    <property type="project" value="UniProtKB-KW"/>
</dbReference>